<evidence type="ECO:0000256" key="2">
    <source>
        <dbReference type="ARBA" id="ARBA00022679"/>
    </source>
</evidence>
<evidence type="ECO:0000313" key="7">
    <source>
        <dbReference type="EMBL" id="KAJ7393628.1"/>
    </source>
</evidence>
<feature type="binding site" evidence="5">
    <location>
        <position position="53"/>
    </location>
    <ligand>
        <name>S-adenosyl-L-methionine</name>
        <dbReference type="ChEBI" id="CHEBI:59789"/>
    </ligand>
</feature>
<feature type="active site" description="Nucleophile" evidence="5">
    <location>
        <position position="138"/>
    </location>
</feature>
<dbReference type="Proteomes" id="UP001163046">
    <property type="component" value="Unassembled WGS sequence"/>
</dbReference>
<comment type="caution">
    <text evidence="5">Lacks conserved residue(s) required for the propagation of feature annotation.</text>
</comment>
<dbReference type="PROSITE" id="PS51686">
    <property type="entry name" value="SAM_MT_RSMB_NOP"/>
    <property type="match status" value="1"/>
</dbReference>
<dbReference type="OrthoDB" id="260824at2759"/>
<dbReference type="GO" id="GO:0001510">
    <property type="term" value="P:RNA methylation"/>
    <property type="evidence" value="ECO:0007669"/>
    <property type="project" value="InterPro"/>
</dbReference>
<dbReference type="InterPro" id="IPR023267">
    <property type="entry name" value="RCMT"/>
</dbReference>
<comment type="similarity">
    <text evidence="5">Belongs to the class I-like SAM-binding methyltransferase superfamily. RsmB/NOP family.</text>
</comment>
<dbReference type="InterPro" id="IPR001678">
    <property type="entry name" value="MeTrfase_RsmB-F_NOP2_dom"/>
</dbReference>
<proteinExistence type="inferred from homology"/>
<keyword evidence="1 5" id="KW-0489">Methyltransferase</keyword>
<dbReference type="Pfam" id="PF01189">
    <property type="entry name" value="Methyltr_RsmB-F"/>
    <property type="match status" value="1"/>
</dbReference>
<evidence type="ECO:0000256" key="3">
    <source>
        <dbReference type="ARBA" id="ARBA00022691"/>
    </source>
</evidence>
<accession>A0A9X0DCE9</accession>
<keyword evidence="4 5" id="KW-0694">RNA-binding</keyword>
<name>A0A9X0DCE9_9CNID</name>
<evidence type="ECO:0000256" key="4">
    <source>
        <dbReference type="ARBA" id="ARBA00022884"/>
    </source>
</evidence>
<gene>
    <name evidence="7" type="primary">NSUN6</name>
    <name evidence="7" type="ORF">OS493_006615</name>
</gene>
<evidence type="ECO:0000313" key="8">
    <source>
        <dbReference type="Proteomes" id="UP001163046"/>
    </source>
</evidence>
<dbReference type="EMBL" id="MU825398">
    <property type="protein sequence ID" value="KAJ7393628.1"/>
    <property type="molecule type" value="Genomic_DNA"/>
</dbReference>
<reference evidence="7" key="1">
    <citation type="submission" date="2023-01" db="EMBL/GenBank/DDBJ databases">
        <title>Genome assembly of the deep-sea coral Lophelia pertusa.</title>
        <authorList>
            <person name="Herrera S."/>
            <person name="Cordes E."/>
        </authorList>
    </citation>
    <scope>NUCLEOTIDE SEQUENCE</scope>
    <source>
        <strain evidence="7">USNM1676648</strain>
        <tissue evidence="7">Polyp</tissue>
    </source>
</reference>
<evidence type="ECO:0000256" key="1">
    <source>
        <dbReference type="ARBA" id="ARBA00022603"/>
    </source>
</evidence>
<dbReference type="PANTHER" id="PTHR22807">
    <property type="entry name" value="NOP2 YEAST -RELATED NOL1/NOP2/FMU SUN DOMAIN-CONTAINING"/>
    <property type="match status" value="1"/>
</dbReference>
<dbReference type="Gene3D" id="3.40.50.150">
    <property type="entry name" value="Vaccinia Virus protein VP39"/>
    <property type="match status" value="1"/>
</dbReference>
<dbReference type="InterPro" id="IPR049560">
    <property type="entry name" value="MeTrfase_RsmB-F_NOP2_cat"/>
</dbReference>
<dbReference type="PANTHER" id="PTHR22807:SF34">
    <property type="entry name" value="TRNA (CYTOSINE(72)-C(5))-METHYLTRANSFERASE NSUN6"/>
    <property type="match status" value="1"/>
</dbReference>
<dbReference type="InterPro" id="IPR029063">
    <property type="entry name" value="SAM-dependent_MTases_sf"/>
</dbReference>
<feature type="domain" description="SAM-dependent MTase RsmB/NOP-type" evidence="6">
    <location>
        <begin position="1"/>
        <end position="174"/>
    </location>
</feature>
<keyword evidence="3 5" id="KW-0949">S-adenosyl-L-methionine</keyword>
<evidence type="ECO:0000256" key="5">
    <source>
        <dbReference type="PROSITE-ProRule" id="PRU01023"/>
    </source>
</evidence>
<dbReference type="GO" id="GO:0008173">
    <property type="term" value="F:RNA methyltransferase activity"/>
    <property type="evidence" value="ECO:0007669"/>
    <property type="project" value="InterPro"/>
</dbReference>
<protein>
    <submittedName>
        <fullName evidence="7">Methyltransferase nsun6</fullName>
    </submittedName>
</protein>
<organism evidence="7 8">
    <name type="scientific">Desmophyllum pertusum</name>
    <dbReference type="NCBI Taxonomy" id="174260"/>
    <lineage>
        <taxon>Eukaryota</taxon>
        <taxon>Metazoa</taxon>
        <taxon>Cnidaria</taxon>
        <taxon>Anthozoa</taxon>
        <taxon>Hexacorallia</taxon>
        <taxon>Scleractinia</taxon>
        <taxon>Caryophylliina</taxon>
        <taxon>Caryophylliidae</taxon>
        <taxon>Desmophyllum</taxon>
    </lineage>
</organism>
<evidence type="ECO:0000259" key="6">
    <source>
        <dbReference type="PROSITE" id="PS51686"/>
    </source>
</evidence>
<keyword evidence="8" id="KW-1185">Reference proteome</keyword>
<feature type="binding site" evidence="5">
    <location>
        <position position="26"/>
    </location>
    <ligand>
        <name>S-adenosyl-L-methionine</name>
        <dbReference type="ChEBI" id="CHEBI:59789"/>
    </ligand>
</feature>
<dbReference type="SUPFAM" id="SSF53335">
    <property type="entry name" value="S-adenosyl-L-methionine-dependent methyltransferases"/>
    <property type="match status" value="1"/>
</dbReference>
<comment type="caution">
    <text evidence="7">The sequence shown here is derived from an EMBL/GenBank/DDBJ whole genome shotgun (WGS) entry which is preliminary data.</text>
</comment>
<dbReference type="AlphaFoldDB" id="A0A9X0DCE9"/>
<keyword evidence="2 5" id="KW-0808">Transferase</keyword>
<sequence>MAAHPGGKTAHLASLMGDKGIIVAFDKSEPKCPKLRANCNNLVSSVLNSFIYDGTKALDPENITTEKICPFLLPHPTPVEHLIESFSMLPAVLWGQRPQFVVRMSLKELQSYPRLQRKLFTAAVGLLKEGGVLVYSTCTITPQENEQQVSWLLNHFRLFEACKTDSLFRRTWTC</sequence>
<dbReference type="GO" id="GO:0003723">
    <property type="term" value="F:RNA binding"/>
    <property type="evidence" value="ECO:0007669"/>
    <property type="project" value="UniProtKB-UniRule"/>
</dbReference>